<sequence length="359" mass="39428">MTPASGTHGTRIRTGDNPFAVDGADDLLHVPPADQPGWSETMYFHVWSAERGVGVFVHVGRWPGDLDLWWAQTIAMLPDGRLLVGRSWGRAPDNRGPATGNLQITCVEPLRRWRLQFDGAGEKTDLLTMSTRPVGAGPAQPFAFDVELTAAAPVWDMGRALGAPEPKIDELSWAAFHHTQGFHADGELRVAGERTSLRGVAHRDHSSGLRDVSRLGGLNFFVVVFPESDRVANGLVNWRSDGTVDHRVFTVFEQGTCETGADVRVTGLESFQTHQPHQLSITMAREVGPLRMRAEWLHGYTMTFLSPNENIIGVDLASQPDPLIITQSTVRVVGPDGDVGYGVIERDYRPSMLPSPDER</sequence>
<protein>
    <recommendedName>
        <fullName evidence="3">AttH domain-containing protein</fullName>
    </recommendedName>
</protein>
<evidence type="ECO:0000313" key="2">
    <source>
        <dbReference type="Proteomes" id="UP000466681"/>
    </source>
</evidence>
<name>A0AAD1M4T4_9MYCO</name>
<dbReference type="RefSeq" id="WP_083155808.1">
    <property type="nucleotide sequence ID" value="NZ_AP022560.1"/>
</dbReference>
<accession>A0AAD1M4T4</accession>
<evidence type="ECO:0000313" key="1">
    <source>
        <dbReference type="EMBL" id="BBW99609.1"/>
    </source>
</evidence>
<keyword evidence="2" id="KW-1185">Reference proteome</keyword>
<dbReference type="KEGG" id="mmor:MMOR_05460"/>
<dbReference type="AlphaFoldDB" id="A0AAD1M4T4"/>
<dbReference type="Proteomes" id="UP000466681">
    <property type="component" value="Chromosome"/>
</dbReference>
<dbReference type="EMBL" id="AP022560">
    <property type="protein sequence ID" value="BBW99609.1"/>
    <property type="molecule type" value="Genomic_DNA"/>
</dbReference>
<reference evidence="1 2" key="1">
    <citation type="journal article" date="2019" name="Emerg. Microbes Infect.">
        <title>Comprehensive subspecies identification of 175 nontuberculous mycobacteria species based on 7547 genomic profiles.</title>
        <authorList>
            <person name="Matsumoto Y."/>
            <person name="Kinjo T."/>
            <person name="Motooka D."/>
            <person name="Nabeya D."/>
            <person name="Jung N."/>
            <person name="Uechi K."/>
            <person name="Horii T."/>
            <person name="Iida T."/>
            <person name="Fujita J."/>
            <person name="Nakamura S."/>
        </authorList>
    </citation>
    <scope>NUCLEOTIDE SEQUENCE [LARGE SCALE GENOMIC DNA]</scope>
    <source>
        <strain evidence="1 2">JCM 6375</strain>
    </source>
</reference>
<proteinExistence type="predicted"/>
<organism evidence="1 2">
    <name type="scientific">Mycolicibacterium moriokaense</name>
    <dbReference type="NCBI Taxonomy" id="39691"/>
    <lineage>
        <taxon>Bacteria</taxon>
        <taxon>Bacillati</taxon>
        <taxon>Actinomycetota</taxon>
        <taxon>Actinomycetes</taxon>
        <taxon>Mycobacteriales</taxon>
        <taxon>Mycobacteriaceae</taxon>
        <taxon>Mycolicibacterium</taxon>
    </lineage>
</organism>
<dbReference type="SUPFAM" id="SSF159245">
    <property type="entry name" value="AttH-like"/>
    <property type="match status" value="1"/>
</dbReference>
<evidence type="ECO:0008006" key="3">
    <source>
        <dbReference type="Google" id="ProtNLM"/>
    </source>
</evidence>
<gene>
    <name evidence="1" type="ORF">MMOR_05460</name>
</gene>